<dbReference type="EMBL" id="BONZ01000017">
    <property type="protein sequence ID" value="GIH13872.1"/>
    <property type="molecule type" value="Genomic_DNA"/>
</dbReference>
<proteinExistence type="predicted"/>
<feature type="region of interest" description="Disordered" evidence="1">
    <location>
        <begin position="33"/>
        <end position="60"/>
    </location>
</feature>
<dbReference type="AlphaFoldDB" id="A0A8J3VPE0"/>
<feature type="compositionally biased region" description="Low complexity" evidence="1">
    <location>
        <begin position="44"/>
        <end position="53"/>
    </location>
</feature>
<sequence>MALVRRSSIIGQLDHAISAGVNDASDMLTKQVSAAARGAAPTQSNGGSSNGGSEPTVNLSPAPNAAGAVPAWAANTEAAAVASKGASVLSVLGAFLIVAIGTGAAYALNRWVHKSTPFEIGNQISAYAAVVVFAGAVERLLEPFSNMLPGNGARAQYESVVAALANGHPTTTLKDVAAAKAKLDRALSNRTVLMWGLATGLAALVSGLGGFYLLHMIAATGWVSHIPTWIDALVTGLVVGTGTKPLHDLISKAQSAKESAAA</sequence>
<evidence type="ECO:0000313" key="3">
    <source>
        <dbReference type="EMBL" id="GIH13872.1"/>
    </source>
</evidence>
<feature type="transmembrane region" description="Helical" evidence="2">
    <location>
        <begin position="192"/>
        <end position="214"/>
    </location>
</feature>
<keyword evidence="2" id="KW-0472">Membrane</keyword>
<gene>
    <name evidence="3" type="ORF">Raf01_20440</name>
</gene>
<feature type="transmembrane region" description="Helical" evidence="2">
    <location>
        <begin position="88"/>
        <end position="108"/>
    </location>
</feature>
<dbReference type="Proteomes" id="UP000642748">
    <property type="component" value="Unassembled WGS sequence"/>
</dbReference>
<keyword evidence="4" id="KW-1185">Reference proteome</keyword>
<evidence type="ECO:0000313" key="4">
    <source>
        <dbReference type="Proteomes" id="UP000642748"/>
    </source>
</evidence>
<name>A0A8J3VPE0_9ACTN</name>
<reference evidence="3" key="1">
    <citation type="submission" date="2021-01" db="EMBL/GenBank/DDBJ databases">
        <title>Whole genome shotgun sequence of Rugosimonospora africana NBRC 104875.</title>
        <authorList>
            <person name="Komaki H."/>
            <person name="Tamura T."/>
        </authorList>
    </citation>
    <scope>NUCLEOTIDE SEQUENCE</scope>
    <source>
        <strain evidence="3">NBRC 104875</strain>
    </source>
</reference>
<protein>
    <submittedName>
        <fullName evidence="3">Uncharacterized protein</fullName>
    </submittedName>
</protein>
<evidence type="ECO:0000256" key="2">
    <source>
        <dbReference type="SAM" id="Phobius"/>
    </source>
</evidence>
<comment type="caution">
    <text evidence="3">The sequence shown here is derived from an EMBL/GenBank/DDBJ whole genome shotgun (WGS) entry which is preliminary data.</text>
</comment>
<keyword evidence="2" id="KW-0812">Transmembrane</keyword>
<evidence type="ECO:0000256" key="1">
    <source>
        <dbReference type="SAM" id="MobiDB-lite"/>
    </source>
</evidence>
<keyword evidence="2" id="KW-1133">Transmembrane helix</keyword>
<dbReference type="RefSeq" id="WP_203917546.1">
    <property type="nucleotide sequence ID" value="NZ_BONZ01000017.1"/>
</dbReference>
<accession>A0A8J3VPE0</accession>
<organism evidence="3 4">
    <name type="scientific">Rugosimonospora africana</name>
    <dbReference type="NCBI Taxonomy" id="556532"/>
    <lineage>
        <taxon>Bacteria</taxon>
        <taxon>Bacillati</taxon>
        <taxon>Actinomycetota</taxon>
        <taxon>Actinomycetes</taxon>
        <taxon>Micromonosporales</taxon>
        <taxon>Micromonosporaceae</taxon>
        <taxon>Rugosimonospora</taxon>
    </lineage>
</organism>